<feature type="non-terminal residue" evidence="2">
    <location>
        <position position="1"/>
    </location>
</feature>
<reference evidence="2" key="1">
    <citation type="submission" date="2023-03" db="EMBL/GenBank/DDBJ databases">
        <title>Massive genome expansion in bonnet fungi (Mycena s.s.) driven by repeated elements and novel gene families across ecological guilds.</title>
        <authorList>
            <consortium name="Lawrence Berkeley National Laboratory"/>
            <person name="Harder C.B."/>
            <person name="Miyauchi S."/>
            <person name="Viragh M."/>
            <person name="Kuo A."/>
            <person name="Thoen E."/>
            <person name="Andreopoulos B."/>
            <person name="Lu D."/>
            <person name="Skrede I."/>
            <person name="Drula E."/>
            <person name="Henrissat B."/>
            <person name="Morin E."/>
            <person name="Kohler A."/>
            <person name="Barry K."/>
            <person name="LaButti K."/>
            <person name="Morin E."/>
            <person name="Salamov A."/>
            <person name="Lipzen A."/>
            <person name="Mereny Z."/>
            <person name="Hegedus B."/>
            <person name="Baldrian P."/>
            <person name="Stursova M."/>
            <person name="Weitz H."/>
            <person name="Taylor A."/>
            <person name="Grigoriev I.V."/>
            <person name="Nagy L.G."/>
            <person name="Martin F."/>
            <person name="Kauserud H."/>
        </authorList>
    </citation>
    <scope>NUCLEOTIDE SEQUENCE</scope>
    <source>
        <strain evidence="2">CBHHK200</strain>
    </source>
</reference>
<evidence type="ECO:0000313" key="3">
    <source>
        <dbReference type="Proteomes" id="UP001218188"/>
    </source>
</evidence>
<name>A0AAD6RZH9_9AGAR</name>
<dbReference type="EMBL" id="JARJCM010000385">
    <property type="protein sequence ID" value="KAJ7017718.1"/>
    <property type="molecule type" value="Genomic_DNA"/>
</dbReference>
<sequence>MSLFAGIEASQQRYGQGLCSPGLRSLDYGGEQDEENYLPSPSGTEYQTSHGQGASQRRQVLGHSNHSSFSGLPSMSQPSAGSAYDFRTLTQGQFSGEGPSFGPDMTHGGSSVLGRRKRSETFQEWSPPTKARLRTYADNIGVEYGVPDEQRQEFLGASVLPTHKLLIVTLAAVLGQQGQPSGGESRLQVYLASSDFKENVVNQIRGVLLDPKVPSYKTGFLDRLMRHIRLNPGMYHIPQELRAMITTRLFTSKVSSAATTARA</sequence>
<evidence type="ECO:0000313" key="2">
    <source>
        <dbReference type="EMBL" id="KAJ7017718.1"/>
    </source>
</evidence>
<protein>
    <submittedName>
        <fullName evidence="2">Uncharacterized protein</fullName>
    </submittedName>
</protein>
<accession>A0AAD6RZH9</accession>
<feature type="region of interest" description="Disordered" evidence="1">
    <location>
        <begin position="25"/>
        <end position="126"/>
    </location>
</feature>
<dbReference type="Proteomes" id="UP001218188">
    <property type="component" value="Unassembled WGS sequence"/>
</dbReference>
<evidence type="ECO:0000256" key="1">
    <source>
        <dbReference type="SAM" id="MobiDB-lite"/>
    </source>
</evidence>
<feature type="compositionally biased region" description="Polar residues" evidence="1">
    <location>
        <begin position="39"/>
        <end position="80"/>
    </location>
</feature>
<organism evidence="2 3">
    <name type="scientific">Mycena alexandri</name>
    <dbReference type="NCBI Taxonomy" id="1745969"/>
    <lineage>
        <taxon>Eukaryota</taxon>
        <taxon>Fungi</taxon>
        <taxon>Dikarya</taxon>
        <taxon>Basidiomycota</taxon>
        <taxon>Agaricomycotina</taxon>
        <taxon>Agaricomycetes</taxon>
        <taxon>Agaricomycetidae</taxon>
        <taxon>Agaricales</taxon>
        <taxon>Marasmiineae</taxon>
        <taxon>Mycenaceae</taxon>
        <taxon>Mycena</taxon>
    </lineage>
</organism>
<comment type="caution">
    <text evidence="2">The sequence shown here is derived from an EMBL/GenBank/DDBJ whole genome shotgun (WGS) entry which is preliminary data.</text>
</comment>
<keyword evidence="3" id="KW-1185">Reference proteome</keyword>
<proteinExistence type="predicted"/>
<dbReference type="AlphaFoldDB" id="A0AAD6RZH9"/>
<gene>
    <name evidence="2" type="ORF">C8F04DRAFT_425293</name>
</gene>